<proteinExistence type="predicted"/>
<dbReference type="AlphaFoldDB" id="A0A956M172"/>
<sequence>MRALGRTLLLLAALAACGIGSEIVVRLLGSIDVNGQFHLHGYWVRPRRLPVRSFEQNMRAYEKSPDNALGYDAELGWSPRPGHASADGLYRYDAIGARADREYASEPDSGVVRVLLFGDSFTHGDLVALEDTFEEVAAAAVDESLQASPGGPPFTGVEIVNLGVPGYGFDQAYLRFHREAERLHPDIVVLGFQPENVKRVTNIVRLFYYPLSGLPFSKPRFVLSRGNPGDGTDRVSETFADDGDAPALSLVNQPCATPREVAAIVRDPSAWTLCRYEAYFDEADYRPAWWRASRFLSFTADVSEAHLRPEQSPFDPDAESARITLALIDRFAQESEAMSARFLVLHLPTYAYLDRWRKLGRLEYQDLWDTIGARHSVIGTESALWQVCGDEPRALFHHYHYNELGHSAVARVLADTLLVEMRRLTE</sequence>
<evidence type="ECO:0000313" key="1">
    <source>
        <dbReference type="EMBL" id="MCA9728928.1"/>
    </source>
</evidence>
<gene>
    <name evidence="1" type="ORF">KC729_14650</name>
</gene>
<protein>
    <submittedName>
        <fullName evidence="1">SGNH/GDSL hydrolase family protein</fullName>
    </submittedName>
</protein>
<name>A0A956M172_UNCEI</name>
<keyword evidence="1" id="KW-0378">Hydrolase</keyword>
<dbReference type="Proteomes" id="UP000697710">
    <property type="component" value="Unassembled WGS sequence"/>
</dbReference>
<reference evidence="1" key="1">
    <citation type="submission" date="2020-04" db="EMBL/GenBank/DDBJ databases">
        <authorList>
            <person name="Zhang T."/>
        </authorList>
    </citation>
    <scope>NUCLEOTIDE SEQUENCE</scope>
    <source>
        <strain evidence="1">HKST-UBA01</strain>
    </source>
</reference>
<comment type="caution">
    <text evidence="1">The sequence shown here is derived from an EMBL/GenBank/DDBJ whole genome shotgun (WGS) entry which is preliminary data.</text>
</comment>
<dbReference type="CDD" id="cd00229">
    <property type="entry name" value="SGNH_hydrolase"/>
    <property type="match status" value="1"/>
</dbReference>
<dbReference type="Gene3D" id="3.40.50.1110">
    <property type="entry name" value="SGNH hydrolase"/>
    <property type="match status" value="1"/>
</dbReference>
<dbReference type="PROSITE" id="PS51257">
    <property type="entry name" value="PROKAR_LIPOPROTEIN"/>
    <property type="match status" value="1"/>
</dbReference>
<dbReference type="SUPFAM" id="SSF52266">
    <property type="entry name" value="SGNH hydrolase"/>
    <property type="match status" value="1"/>
</dbReference>
<organism evidence="1 2">
    <name type="scientific">Eiseniibacteriota bacterium</name>
    <dbReference type="NCBI Taxonomy" id="2212470"/>
    <lineage>
        <taxon>Bacteria</taxon>
        <taxon>Candidatus Eiseniibacteriota</taxon>
    </lineage>
</organism>
<dbReference type="EMBL" id="JAGQHR010000516">
    <property type="protein sequence ID" value="MCA9728928.1"/>
    <property type="molecule type" value="Genomic_DNA"/>
</dbReference>
<reference evidence="1" key="2">
    <citation type="journal article" date="2021" name="Microbiome">
        <title>Successional dynamics and alternative stable states in a saline activated sludge microbial community over 9 years.</title>
        <authorList>
            <person name="Wang Y."/>
            <person name="Ye J."/>
            <person name="Ju F."/>
            <person name="Liu L."/>
            <person name="Boyd J.A."/>
            <person name="Deng Y."/>
            <person name="Parks D.H."/>
            <person name="Jiang X."/>
            <person name="Yin X."/>
            <person name="Woodcroft B.J."/>
            <person name="Tyson G.W."/>
            <person name="Hugenholtz P."/>
            <person name="Polz M.F."/>
            <person name="Zhang T."/>
        </authorList>
    </citation>
    <scope>NUCLEOTIDE SEQUENCE</scope>
    <source>
        <strain evidence="1">HKST-UBA01</strain>
    </source>
</reference>
<evidence type="ECO:0000313" key="2">
    <source>
        <dbReference type="Proteomes" id="UP000697710"/>
    </source>
</evidence>
<dbReference type="InterPro" id="IPR036514">
    <property type="entry name" value="SGNH_hydro_sf"/>
</dbReference>
<accession>A0A956M172</accession>
<dbReference type="GO" id="GO:0016787">
    <property type="term" value="F:hydrolase activity"/>
    <property type="evidence" value="ECO:0007669"/>
    <property type="project" value="UniProtKB-KW"/>
</dbReference>